<evidence type="ECO:0000313" key="3">
    <source>
        <dbReference type="Proteomes" id="UP000305398"/>
    </source>
</evidence>
<dbReference type="EMBL" id="CP040896">
    <property type="protein sequence ID" value="QDA60303.1"/>
    <property type="molecule type" value="Genomic_DNA"/>
</dbReference>
<protein>
    <submittedName>
        <fullName evidence="2">Alpha/beta fold hydrolase</fullName>
    </submittedName>
</protein>
<dbReference type="InterPro" id="IPR029058">
    <property type="entry name" value="AB_hydrolase_fold"/>
</dbReference>
<dbReference type="InterPro" id="IPR000073">
    <property type="entry name" value="AB_hydrolase_1"/>
</dbReference>
<name>A0A5B8A0S4_9BACT</name>
<dbReference type="GO" id="GO:0016787">
    <property type="term" value="F:hydrolase activity"/>
    <property type="evidence" value="ECO:0007669"/>
    <property type="project" value="UniProtKB-KW"/>
</dbReference>
<gene>
    <name evidence="2" type="ORF">FHG12_09365</name>
</gene>
<accession>A0A5B8A0S4</accession>
<keyword evidence="2" id="KW-0378">Hydrolase</keyword>
<dbReference type="InterPro" id="IPR050228">
    <property type="entry name" value="Carboxylesterase_BioH"/>
</dbReference>
<dbReference type="Proteomes" id="UP000305398">
    <property type="component" value="Chromosome"/>
</dbReference>
<dbReference type="OrthoDB" id="9799612at2"/>
<keyword evidence="3" id="KW-1185">Reference proteome</keyword>
<dbReference type="RefSeq" id="WP_139515481.1">
    <property type="nucleotide sequence ID" value="NZ_CP040896.1"/>
</dbReference>
<dbReference type="PANTHER" id="PTHR43194:SF5">
    <property type="entry name" value="PIMELOYL-[ACYL-CARRIER PROTEIN] METHYL ESTER ESTERASE"/>
    <property type="match status" value="1"/>
</dbReference>
<dbReference type="KEGG" id="hyj:FHG12_09365"/>
<sequence>MPATPVVLPVLELGQGPVSLVFLHYWAGSGLEWQPVMELLAPAYHCLAPDLRGFGAAPAPETGYAVADYAADVAALIAERHLTNYVLVGHSMGGKFAMYLATQQPSGLRGLVLVTPSPPTPEPMTDEGRLANLRAYGIDVAAASTFDHITARPLSPATRQQVIADNLRTSRRAWDEWMLHGSRENISALMSLVQVPAIILTGDSDPVLSPSVQGLETLPYLAPNTHLEIIPGAGHLLPLEAPAEVAELIRSFITKV</sequence>
<reference evidence="2 3" key="1">
    <citation type="submission" date="2019-06" db="EMBL/GenBank/DDBJ databases">
        <authorList>
            <person name="Srinivasan S."/>
        </authorList>
    </citation>
    <scope>NUCLEOTIDE SEQUENCE [LARGE SCALE GENOMIC DNA]</scope>
    <source>
        <strain evidence="2 3">17J68-5</strain>
    </source>
</reference>
<dbReference type="PANTHER" id="PTHR43194">
    <property type="entry name" value="HYDROLASE ALPHA/BETA FOLD FAMILY"/>
    <property type="match status" value="1"/>
</dbReference>
<dbReference type="Gene3D" id="3.40.50.1820">
    <property type="entry name" value="alpha/beta hydrolase"/>
    <property type="match status" value="1"/>
</dbReference>
<evidence type="ECO:0000259" key="1">
    <source>
        <dbReference type="Pfam" id="PF12697"/>
    </source>
</evidence>
<dbReference type="AlphaFoldDB" id="A0A5B8A0S4"/>
<proteinExistence type="predicted"/>
<dbReference type="Pfam" id="PF12697">
    <property type="entry name" value="Abhydrolase_6"/>
    <property type="match status" value="1"/>
</dbReference>
<evidence type="ECO:0000313" key="2">
    <source>
        <dbReference type="EMBL" id="QDA60303.1"/>
    </source>
</evidence>
<organism evidence="2 3">
    <name type="scientific">Hymenobacter jejuensis</name>
    <dbReference type="NCBI Taxonomy" id="2502781"/>
    <lineage>
        <taxon>Bacteria</taxon>
        <taxon>Pseudomonadati</taxon>
        <taxon>Bacteroidota</taxon>
        <taxon>Cytophagia</taxon>
        <taxon>Cytophagales</taxon>
        <taxon>Hymenobacteraceae</taxon>
        <taxon>Hymenobacter</taxon>
    </lineage>
</organism>
<feature type="domain" description="AB hydrolase-1" evidence="1">
    <location>
        <begin position="20"/>
        <end position="247"/>
    </location>
</feature>
<dbReference type="PRINTS" id="PR00111">
    <property type="entry name" value="ABHYDROLASE"/>
</dbReference>
<dbReference type="SUPFAM" id="SSF53474">
    <property type="entry name" value="alpha/beta-Hydrolases"/>
    <property type="match status" value="1"/>
</dbReference>